<dbReference type="STRING" id="576137.A0A1L7XTX6"/>
<name>A0A1L7XTX6_9HELO</name>
<evidence type="ECO:0000313" key="4">
    <source>
        <dbReference type="EMBL" id="CZR68491.1"/>
    </source>
</evidence>
<dbReference type="EMBL" id="FJOG01000056">
    <property type="protein sequence ID" value="CZR68491.1"/>
    <property type="molecule type" value="Genomic_DNA"/>
</dbReference>
<keyword evidence="5" id="KW-1185">Reference proteome</keyword>
<dbReference type="AlphaFoldDB" id="A0A1L7XTX6"/>
<dbReference type="OrthoDB" id="417877at2759"/>
<evidence type="ECO:0000313" key="5">
    <source>
        <dbReference type="Proteomes" id="UP000184330"/>
    </source>
</evidence>
<reference evidence="4 5" key="1">
    <citation type="submission" date="2016-03" db="EMBL/GenBank/DDBJ databases">
        <authorList>
            <person name="Ploux O."/>
        </authorList>
    </citation>
    <scope>NUCLEOTIDE SEQUENCE [LARGE SCALE GENOMIC DNA]</scope>
    <source>
        <strain evidence="4 5">UAMH 11012</strain>
    </source>
</reference>
<evidence type="ECO:0000256" key="2">
    <source>
        <dbReference type="ARBA" id="ARBA00022827"/>
    </source>
</evidence>
<dbReference type="Proteomes" id="UP000184330">
    <property type="component" value="Unassembled WGS sequence"/>
</dbReference>
<evidence type="ECO:0000256" key="1">
    <source>
        <dbReference type="ARBA" id="ARBA00022630"/>
    </source>
</evidence>
<evidence type="ECO:0000256" key="3">
    <source>
        <dbReference type="ARBA" id="ARBA00023002"/>
    </source>
</evidence>
<dbReference type="PANTHER" id="PTHR46720">
    <property type="entry name" value="HYDROXYLASE, PUTATIVE (AFU_ORTHOLOGUE AFUA_3G01460)-RELATED"/>
    <property type="match status" value="1"/>
</dbReference>
<protein>
    <recommendedName>
        <fullName evidence="6">FAD-binding domain-containing protein</fullName>
    </recommendedName>
</protein>
<dbReference type="GO" id="GO:0044550">
    <property type="term" value="P:secondary metabolite biosynthetic process"/>
    <property type="evidence" value="ECO:0007669"/>
    <property type="project" value="TreeGrafter"/>
</dbReference>
<proteinExistence type="predicted"/>
<keyword evidence="1" id="KW-0285">Flavoprotein</keyword>
<dbReference type="InterPro" id="IPR036188">
    <property type="entry name" value="FAD/NAD-bd_sf"/>
</dbReference>
<dbReference type="SUPFAM" id="SSF51905">
    <property type="entry name" value="FAD/NAD(P)-binding domain"/>
    <property type="match status" value="1"/>
</dbReference>
<gene>
    <name evidence="4" type="ORF">PAC_18390</name>
</gene>
<keyword evidence="3" id="KW-0560">Oxidoreductase</keyword>
<sequence>MNKQLAFGKLPSTWRRFEELGAAKNLKAEDFYRPADNHSVQHRNGRTGEILVSHPQPDIPEKQLHARTHRSKLQLALLKEVDETRVRLSSKLVHVTQEPSGRLLLEFQEGFKDEVYLLIGADGVRSAVRTFAFPDHRISYIGRTSYRTVITAEEIATIDGVPDAVTFWHGPKSWLYTCPLGDSKFEITTMTPEPASEKEKVSWGQDATIEENSKHFEIKQYALFAGPRLKSVIAYGSIALVGDASHPLSGAFGSGAGFALEDVFVLSRAVNWAHEQNLTLQDGLRLFDQVRGPYYRDLYGVLDKFGEADQYLKNVDLGFDDAVNVQVDKKWSKKYNWIQEYNGKKCQGSEGARCAIGKKRKFHWTALENLGF</sequence>
<dbReference type="PANTHER" id="PTHR46720:SF3">
    <property type="entry name" value="FAD-BINDING DOMAIN-CONTAINING PROTEIN-RELATED"/>
    <property type="match status" value="1"/>
</dbReference>
<dbReference type="GO" id="GO:0016491">
    <property type="term" value="F:oxidoreductase activity"/>
    <property type="evidence" value="ECO:0007669"/>
    <property type="project" value="UniProtKB-KW"/>
</dbReference>
<organism evidence="4 5">
    <name type="scientific">Phialocephala subalpina</name>
    <dbReference type="NCBI Taxonomy" id="576137"/>
    <lineage>
        <taxon>Eukaryota</taxon>
        <taxon>Fungi</taxon>
        <taxon>Dikarya</taxon>
        <taxon>Ascomycota</taxon>
        <taxon>Pezizomycotina</taxon>
        <taxon>Leotiomycetes</taxon>
        <taxon>Helotiales</taxon>
        <taxon>Mollisiaceae</taxon>
        <taxon>Phialocephala</taxon>
        <taxon>Phialocephala fortinii species complex</taxon>
    </lineage>
</organism>
<accession>A0A1L7XTX6</accession>
<dbReference type="PRINTS" id="PR00420">
    <property type="entry name" value="RNGMNOXGNASE"/>
</dbReference>
<dbReference type="InterPro" id="IPR051104">
    <property type="entry name" value="FAD_monoxygenase"/>
</dbReference>
<keyword evidence="2" id="KW-0274">FAD</keyword>
<evidence type="ECO:0008006" key="6">
    <source>
        <dbReference type="Google" id="ProtNLM"/>
    </source>
</evidence>
<dbReference type="Gene3D" id="3.50.50.60">
    <property type="entry name" value="FAD/NAD(P)-binding domain"/>
    <property type="match status" value="1"/>
</dbReference>